<dbReference type="PROSITE" id="PS50237">
    <property type="entry name" value="HECT"/>
    <property type="match status" value="1"/>
</dbReference>
<dbReference type="GO" id="GO:0006511">
    <property type="term" value="P:ubiquitin-dependent protein catabolic process"/>
    <property type="evidence" value="ECO:0007669"/>
    <property type="project" value="TreeGrafter"/>
</dbReference>
<dbReference type="FunFam" id="3.30.2410.10:FF:000009">
    <property type="entry name" value="Probable E3 ubiquitin-protein ligase HECTD2"/>
    <property type="match status" value="1"/>
</dbReference>
<organism evidence="8 9">
    <name type="scientific">Stylonychia lemnae</name>
    <name type="common">Ciliate</name>
    <dbReference type="NCBI Taxonomy" id="5949"/>
    <lineage>
        <taxon>Eukaryota</taxon>
        <taxon>Sar</taxon>
        <taxon>Alveolata</taxon>
        <taxon>Ciliophora</taxon>
        <taxon>Intramacronucleata</taxon>
        <taxon>Spirotrichea</taxon>
        <taxon>Stichotrichia</taxon>
        <taxon>Sporadotrichida</taxon>
        <taxon>Oxytrichidae</taxon>
        <taxon>Stylonychinae</taxon>
        <taxon>Stylonychia</taxon>
    </lineage>
</organism>
<evidence type="ECO:0000256" key="4">
    <source>
        <dbReference type="ARBA" id="ARBA00022679"/>
    </source>
</evidence>
<dbReference type="AlphaFoldDB" id="A0A077ZUS4"/>
<feature type="active site" description="Glycyl thioester intermediate" evidence="6">
    <location>
        <position position="477"/>
    </location>
</feature>
<keyword evidence="4" id="KW-0808">Transferase</keyword>
<dbReference type="PANTHER" id="PTHR11254">
    <property type="entry name" value="HECT DOMAIN UBIQUITIN-PROTEIN LIGASE"/>
    <property type="match status" value="1"/>
</dbReference>
<evidence type="ECO:0000256" key="6">
    <source>
        <dbReference type="PROSITE-ProRule" id="PRU00104"/>
    </source>
</evidence>
<dbReference type="EC" id="2.3.2.26" evidence="3"/>
<dbReference type="SUPFAM" id="SSF56204">
    <property type="entry name" value="Hect, E3 ligase catalytic domain"/>
    <property type="match status" value="1"/>
</dbReference>
<keyword evidence="5 6" id="KW-0833">Ubl conjugation pathway</keyword>
<dbReference type="InterPro" id="IPR035983">
    <property type="entry name" value="Hect_E3_ubiquitin_ligase"/>
</dbReference>
<dbReference type="OMA" id="NDWKDNT"/>
<reference evidence="8 9" key="1">
    <citation type="submission" date="2014-06" db="EMBL/GenBank/DDBJ databases">
        <authorList>
            <person name="Swart Estienne"/>
        </authorList>
    </citation>
    <scope>NUCLEOTIDE SEQUENCE [LARGE SCALE GENOMIC DNA]</scope>
    <source>
        <strain evidence="8 9">130c</strain>
    </source>
</reference>
<dbReference type="SMART" id="SM00119">
    <property type="entry name" value="HECTc"/>
    <property type="match status" value="1"/>
</dbReference>
<evidence type="ECO:0000256" key="3">
    <source>
        <dbReference type="ARBA" id="ARBA00012485"/>
    </source>
</evidence>
<dbReference type="OrthoDB" id="8068875at2759"/>
<proteinExistence type="predicted"/>
<dbReference type="Gene3D" id="3.90.1750.10">
    <property type="entry name" value="Hect, E3 ligase catalytic domains"/>
    <property type="match status" value="1"/>
</dbReference>
<dbReference type="Gene3D" id="3.30.2160.10">
    <property type="entry name" value="Hect, E3 ligase catalytic domain"/>
    <property type="match status" value="1"/>
</dbReference>
<evidence type="ECO:0000256" key="5">
    <source>
        <dbReference type="ARBA" id="ARBA00022786"/>
    </source>
</evidence>
<comment type="catalytic activity">
    <reaction evidence="1">
        <text>S-ubiquitinyl-[E2 ubiquitin-conjugating enzyme]-L-cysteine + [acceptor protein]-L-lysine = [E2 ubiquitin-conjugating enzyme]-L-cysteine + N(6)-ubiquitinyl-[acceptor protein]-L-lysine.</text>
        <dbReference type="EC" id="2.3.2.26"/>
    </reaction>
</comment>
<dbReference type="InterPro" id="IPR050409">
    <property type="entry name" value="E3_ubiq-protein_ligase"/>
</dbReference>
<feature type="domain" description="HECT" evidence="7">
    <location>
        <begin position="155"/>
        <end position="510"/>
    </location>
</feature>
<gene>
    <name evidence="8" type="primary">Contig4267.g4571</name>
    <name evidence="8" type="ORF">STYLEM_1163</name>
</gene>
<name>A0A077ZUS4_STYLE</name>
<dbReference type="InterPro" id="IPR000569">
    <property type="entry name" value="HECT_dom"/>
</dbReference>
<evidence type="ECO:0000256" key="2">
    <source>
        <dbReference type="ARBA" id="ARBA00004906"/>
    </source>
</evidence>
<protein>
    <recommendedName>
        <fullName evidence="3">HECT-type E3 ubiquitin transferase</fullName>
        <ecNumber evidence="3">2.3.2.26</ecNumber>
    </recommendedName>
</protein>
<dbReference type="Proteomes" id="UP000039865">
    <property type="component" value="Unassembled WGS sequence"/>
</dbReference>
<dbReference type="PANTHER" id="PTHR11254:SF440">
    <property type="entry name" value="E3 UBIQUITIN-PROTEIN LIGASE NEDD-4"/>
    <property type="match status" value="1"/>
</dbReference>
<dbReference type="Gene3D" id="3.30.2410.10">
    <property type="entry name" value="Hect, E3 ligase catalytic domain"/>
    <property type="match status" value="1"/>
</dbReference>
<accession>A0A077ZUS4</accession>
<evidence type="ECO:0000259" key="7">
    <source>
        <dbReference type="PROSITE" id="PS50237"/>
    </source>
</evidence>
<evidence type="ECO:0000313" key="9">
    <source>
        <dbReference type="Proteomes" id="UP000039865"/>
    </source>
</evidence>
<dbReference type="EMBL" id="CCKQ01001107">
    <property type="protein sequence ID" value="CDW72206.1"/>
    <property type="molecule type" value="Genomic_DNA"/>
</dbReference>
<dbReference type="CDD" id="cd00078">
    <property type="entry name" value="HECTc"/>
    <property type="match status" value="1"/>
</dbReference>
<comment type="pathway">
    <text evidence="2">Protein modification; protein ubiquitination.</text>
</comment>
<dbReference type="GO" id="GO:0005737">
    <property type="term" value="C:cytoplasm"/>
    <property type="evidence" value="ECO:0007669"/>
    <property type="project" value="TreeGrafter"/>
</dbReference>
<dbReference type="InParanoid" id="A0A077ZUS4"/>
<evidence type="ECO:0000256" key="1">
    <source>
        <dbReference type="ARBA" id="ARBA00000885"/>
    </source>
</evidence>
<sequence length="511" mass="58923">MGNKAPRYNKPIGVDSECPICGMTFNRGLTHGYVNGHIDQCMTNPTKGKEEQKRRKIQKEYNHQEGGLKIIVQRDDFGEQKIVTVKDQSTLLTADIVLQIQQKSEEEIKKSSTRDKVIWFNNKIDKNTLDFTAGFNEIIINRENLIQDSMKYFLDINDLRKELKVTFNNELSKDAGGLSREFFTTLMKELLSPNLGLFTVATTTEFSYKINEDSKYIDNYLTLYYFFGKILGKALFDHIPLNVCLNKALFKAIVGEVTENEYDNLDEFKNIDYNVYNSLKFFRDNDLSAFEDVIEQYFTTDIHSNITDNINNGENTIELIPGGSKIRVNNTNKELFIKKKCHYIGYLSVEQQIQSILEGFHKVIPKSWVSIFSSDELEAAICGNPRIDLEDWKANTEYKDFGRWSQTVNRFWSVMGTYNQVELANILQFCTGTSRVPLGGFRSLESNRGEKAKFCIQKVSYTPFKGSMGNLPRAHTCFNRLDLPRYPTYNHLKEAMDYIAKNEIRGFGIEE</sequence>
<keyword evidence="9" id="KW-1185">Reference proteome</keyword>
<evidence type="ECO:0000313" key="8">
    <source>
        <dbReference type="EMBL" id="CDW72206.1"/>
    </source>
</evidence>
<dbReference type="Pfam" id="PF00632">
    <property type="entry name" value="HECT"/>
    <property type="match status" value="1"/>
</dbReference>
<dbReference type="GO" id="GO:0061630">
    <property type="term" value="F:ubiquitin protein ligase activity"/>
    <property type="evidence" value="ECO:0007669"/>
    <property type="project" value="UniProtKB-EC"/>
</dbReference>
<dbReference type="GO" id="GO:0016567">
    <property type="term" value="P:protein ubiquitination"/>
    <property type="evidence" value="ECO:0007669"/>
    <property type="project" value="TreeGrafter"/>
</dbReference>